<keyword evidence="3" id="KW-0046">Antibiotic resistance</keyword>
<accession>A0ABN1M8Y7</accession>
<comment type="caution">
    <text evidence="5">The sequence shown here is derived from an EMBL/GenBank/DDBJ whole genome shotgun (WGS) entry which is preliminary data.</text>
</comment>
<dbReference type="InterPro" id="IPR004360">
    <property type="entry name" value="Glyas_Fos-R_dOase_dom"/>
</dbReference>
<sequence length="135" mass="14891">MSARSPFIQVTPFLGVAAMEPALAFYRDLLGFTVHVDDGGYAYVERERVGLRLLALDADALNPPGCSHIYIDVRGVDALFADYEPQLAALSAERWGAPKTHPYGQREFWVRDPDGNLITFGEGVGDNAGQWDYRG</sequence>
<evidence type="ECO:0000259" key="4">
    <source>
        <dbReference type="PROSITE" id="PS51819"/>
    </source>
</evidence>
<dbReference type="Gene3D" id="3.10.180.10">
    <property type="entry name" value="2,3-Dihydroxybiphenyl 1,2-Dioxygenase, domain 1"/>
    <property type="match status" value="1"/>
</dbReference>
<feature type="domain" description="VOC" evidence="4">
    <location>
        <begin position="6"/>
        <end position="123"/>
    </location>
</feature>
<dbReference type="SUPFAM" id="SSF54593">
    <property type="entry name" value="Glyoxalase/Bleomycin resistance protein/Dihydroxybiphenyl dioxygenase"/>
    <property type="match status" value="1"/>
</dbReference>
<dbReference type="RefSeq" id="WP_215354287.1">
    <property type="nucleotide sequence ID" value="NZ_BAAAFE010000008.1"/>
</dbReference>
<proteinExistence type="inferred from homology"/>
<comment type="similarity">
    <text evidence="1">Belongs to the bleomycin resistance protein family.</text>
</comment>
<dbReference type="CDD" id="cd08349">
    <property type="entry name" value="BLMA_like"/>
    <property type="match status" value="1"/>
</dbReference>
<dbReference type="EMBL" id="BAAAFE010000008">
    <property type="protein sequence ID" value="GAA0865800.1"/>
    <property type="molecule type" value="Genomic_DNA"/>
</dbReference>
<dbReference type="Proteomes" id="UP001500738">
    <property type="component" value="Unassembled WGS sequence"/>
</dbReference>
<dbReference type="InterPro" id="IPR037523">
    <property type="entry name" value="VOC_core"/>
</dbReference>
<dbReference type="Pfam" id="PF00903">
    <property type="entry name" value="Glyoxalase"/>
    <property type="match status" value="1"/>
</dbReference>
<name>A0ABN1M8Y7_9SPHN</name>
<dbReference type="InterPro" id="IPR000335">
    <property type="entry name" value="Bleomycin-R"/>
</dbReference>
<evidence type="ECO:0000256" key="1">
    <source>
        <dbReference type="ARBA" id="ARBA00011051"/>
    </source>
</evidence>
<gene>
    <name evidence="5" type="ORF">GCM10009115_25810</name>
</gene>
<reference evidence="5 6" key="1">
    <citation type="journal article" date="2019" name="Int. J. Syst. Evol. Microbiol.">
        <title>The Global Catalogue of Microorganisms (GCM) 10K type strain sequencing project: providing services to taxonomists for standard genome sequencing and annotation.</title>
        <authorList>
            <consortium name="The Broad Institute Genomics Platform"/>
            <consortium name="The Broad Institute Genome Sequencing Center for Infectious Disease"/>
            <person name="Wu L."/>
            <person name="Ma J."/>
        </authorList>
    </citation>
    <scope>NUCLEOTIDE SEQUENCE [LARGE SCALE GENOMIC DNA]</scope>
    <source>
        <strain evidence="5 6">JCM 15910</strain>
    </source>
</reference>
<protein>
    <recommendedName>
        <fullName evidence="2">Bleomycin resistance protein</fullName>
    </recommendedName>
</protein>
<evidence type="ECO:0000256" key="3">
    <source>
        <dbReference type="ARBA" id="ARBA00023251"/>
    </source>
</evidence>
<evidence type="ECO:0000313" key="6">
    <source>
        <dbReference type="Proteomes" id="UP001500738"/>
    </source>
</evidence>
<evidence type="ECO:0000256" key="2">
    <source>
        <dbReference type="ARBA" id="ARBA00021572"/>
    </source>
</evidence>
<keyword evidence="6" id="KW-1185">Reference proteome</keyword>
<evidence type="ECO:0000313" key="5">
    <source>
        <dbReference type="EMBL" id="GAA0865800.1"/>
    </source>
</evidence>
<organism evidence="5 6">
    <name type="scientific">Sphingopyxis soli</name>
    <dbReference type="NCBI Taxonomy" id="592051"/>
    <lineage>
        <taxon>Bacteria</taxon>
        <taxon>Pseudomonadati</taxon>
        <taxon>Pseudomonadota</taxon>
        <taxon>Alphaproteobacteria</taxon>
        <taxon>Sphingomonadales</taxon>
        <taxon>Sphingomonadaceae</taxon>
        <taxon>Sphingopyxis</taxon>
    </lineage>
</organism>
<dbReference type="InterPro" id="IPR029068">
    <property type="entry name" value="Glyas_Bleomycin-R_OHBP_Dase"/>
</dbReference>
<dbReference type="PROSITE" id="PS51819">
    <property type="entry name" value="VOC"/>
    <property type="match status" value="1"/>
</dbReference>